<protein>
    <submittedName>
        <fullName evidence="12">M48 family metallopeptidase</fullName>
    </submittedName>
</protein>
<evidence type="ECO:0000256" key="3">
    <source>
        <dbReference type="ARBA" id="ARBA00022692"/>
    </source>
</evidence>
<keyword evidence="7" id="KW-1133">Transmembrane helix</keyword>
<dbReference type="PANTHER" id="PTHR43221">
    <property type="entry name" value="PROTEASE HTPX"/>
    <property type="match status" value="1"/>
</dbReference>
<gene>
    <name evidence="12" type="ORF">OJ997_10565</name>
</gene>
<evidence type="ECO:0000256" key="5">
    <source>
        <dbReference type="ARBA" id="ARBA00022801"/>
    </source>
</evidence>
<organism evidence="12 13">
    <name type="scientific">Solirubrobacter phytolaccae</name>
    <dbReference type="NCBI Taxonomy" id="1404360"/>
    <lineage>
        <taxon>Bacteria</taxon>
        <taxon>Bacillati</taxon>
        <taxon>Actinomycetota</taxon>
        <taxon>Thermoleophilia</taxon>
        <taxon>Solirubrobacterales</taxon>
        <taxon>Solirubrobacteraceae</taxon>
        <taxon>Solirubrobacter</taxon>
    </lineage>
</organism>
<dbReference type="EMBL" id="JAPDDP010000015">
    <property type="protein sequence ID" value="MDA0180736.1"/>
    <property type="molecule type" value="Genomic_DNA"/>
</dbReference>
<dbReference type="InterPro" id="IPR001915">
    <property type="entry name" value="Peptidase_M48"/>
</dbReference>
<evidence type="ECO:0000256" key="4">
    <source>
        <dbReference type="ARBA" id="ARBA00022723"/>
    </source>
</evidence>
<dbReference type="GO" id="GO:0004222">
    <property type="term" value="F:metalloendopeptidase activity"/>
    <property type="evidence" value="ECO:0007669"/>
    <property type="project" value="InterPro"/>
</dbReference>
<accession>A0A9X3N757</accession>
<keyword evidence="13" id="KW-1185">Reference proteome</keyword>
<reference evidence="12" key="1">
    <citation type="submission" date="2022-10" db="EMBL/GenBank/DDBJ databases">
        <title>The WGS of Solirubrobacter phytolaccae KCTC 29190.</title>
        <authorList>
            <person name="Jiang Z."/>
        </authorList>
    </citation>
    <scope>NUCLEOTIDE SEQUENCE</scope>
    <source>
        <strain evidence="12">KCTC 29190</strain>
    </source>
</reference>
<name>A0A9X3N757_9ACTN</name>
<dbReference type="Gene3D" id="3.30.2010.10">
    <property type="entry name" value="Metalloproteases ('zincins'), catalytic domain"/>
    <property type="match status" value="1"/>
</dbReference>
<proteinExistence type="inferred from homology"/>
<evidence type="ECO:0000256" key="9">
    <source>
        <dbReference type="ARBA" id="ARBA00023136"/>
    </source>
</evidence>
<keyword evidence="6 10" id="KW-0862">Zinc</keyword>
<evidence type="ECO:0000256" key="2">
    <source>
        <dbReference type="ARBA" id="ARBA00022670"/>
    </source>
</evidence>
<dbReference type="GO" id="GO:0006508">
    <property type="term" value="P:proteolysis"/>
    <property type="evidence" value="ECO:0007669"/>
    <property type="project" value="UniProtKB-KW"/>
</dbReference>
<keyword evidence="1" id="KW-1003">Cell membrane</keyword>
<evidence type="ECO:0000256" key="8">
    <source>
        <dbReference type="ARBA" id="ARBA00023049"/>
    </source>
</evidence>
<evidence type="ECO:0000256" key="7">
    <source>
        <dbReference type="ARBA" id="ARBA00022989"/>
    </source>
</evidence>
<dbReference type="AlphaFoldDB" id="A0A9X3N757"/>
<dbReference type="GO" id="GO:0046872">
    <property type="term" value="F:metal ion binding"/>
    <property type="evidence" value="ECO:0007669"/>
    <property type="project" value="UniProtKB-KW"/>
</dbReference>
<evidence type="ECO:0000313" key="13">
    <source>
        <dbReference type="Proteomes" id="UP001147653"/>
    </source>
</evidence>
<dbReference type="RefSeq" id="WP_270025050.1">
    <property type="nucleotide sequence ID" value="NZ_JAPDDP010000015.1"/>
</dbReference>
<sequence length="334" mass="37532">MAADELPEDQRLHNISPKAYEHPADRAATAALQQIPMIDTILRRVIEFGERSVYQELLASAVRLGENQMPEVYASHRAALARLDIEYLPPLYIMQWPLINAMAIGSKNPIVVLNSSTVNVMDAQELRTVLGHEAGHILSDHVLYQTALFILLRLSAGPLQRLPFFAGLPLLAIKLALLEWYRAAELSCDRAATLVTRSPMTTCQTMMVMAAGTASRKLSLDEFVNQANEYVDWEPGWDKLMRFGRELQMTHPYPVRRVHELMNWVRSGEYDRIINGEYVQRGSKADAREAAADATDHYAEKFKGIFEEVGVGARKAGDKAGEAADKISDWLKQR</sequence>
<keyword evidence="5 10" id="KW-0378">Hydrolase</keyword>
<evidence type="ECO:0000256" key="10">
    <source>
        <dbReference type="RuleBase" id="RU003983"/>
    </source>
</evidence>
<dbReference type="Proteomes" id="UP001147653">
    <property type="component" value="Unassembled WGS sequence"/>
</dbReference>
<dbReference type="PANTHER" id="PTHR43221:SF3">
    <property type="entry name" value="SLL1280 PROTEIN"/>
    <property type="match status" value="1"/>
</dbReference>
<comment type="caution">
    <text evidence="12">The sequence shown here is derived from an EMBL/GenBank/DDBJ whole genome shotgun (WGS) entry which is preliminary data.</text>
</comment>
<keyword evidence="3" id="KW-0812">Transmembrane</keyword>
<evidence type="ECO:0000256" key="6">
    <source>
        <dbReference type="ARBA" id="ARBA00022833"/>
    </source>
</evidence>
<comment type="cofactor">
    <cofactor evidence="10">
        <name>Zn(2+)</name>
        <dbReference type="ChEBI" id="CHEBI:29105"/>
    </cofactor>
    <text evidence="10">Binds 1 zinc ion per subunit.</text>
</comment>
<keyword evidence="9" id="KW-0472">Membrane</keyword>
<evidence type="ECO:0000256" key="1">
    <source>
        <dbReference type="ARBA" id="ARBA00022475"/>
    </source>
</evidence>
<comment type="similarity">
    <text evidence="10">Belongs to the peptidase M48 family.</text>
</comment>
<keyword evidence="4" id="KW-0479">Metal-binding</keyword>
<keyword evidence="8 10" id="KW-0482">Metalloprotease</keyword>
<evidence type="ECO:0000259" key="11">
    <source>
        <dbReference type="Pfam" id="PF01435"/>
    </source>
</evidence>
<dbReference type="CDD" id="cd07325">
    <property type="entry name" value="M48_Ste24p_like"/>
    <property type="match status" value="1"/>
</dbReference>
<evidence type="ECO:0000313" key="12">
    <source>
        <dbReference type="EMBL" id="MDA0180736.1"/>
    </source>
</evidence>
<feature type="domain" description="Peptidase M48" evidence="11">
    <location>
        <begin position="81"/>
        <end position="264"/>
    </location>
</feature>
<keyword evidence="2 10" id="KW-0645">Protease</keyword>
<dbReference type="Pfam" id="PF01435">
    <property type="entry name" value="Peptidase_M48"/>
    <property type="match status" value="1"/>
</dbReference>
<dbReference type="InterPro" id="IPR050083">
    <property type="entry name" value="HtpX_protease"/>
</dbReference>